<keyword evidence="3" id="KW-0934">Plastid</keyword>
<comment type="similarity">
    <text evidence="1">Belongs to the bacterial ribosomal protein bS6 family.</text>
</comment>
<evidence type="ECO:0000313" key="4">
    <source>
        <dbReference type="EMBL" id="ASK39701.1"/>
    </source>
</evidence>
<evidence type="ECO:0000256" key="2">
    <source>
        <dbReference type="ARBA" id="ARBA00035537"/>
    </source>
</evidence>
<reference evidence="4" key="1">
    <citation type="journal article" date="2016" name="BMC Biol.">
        <title>Parallel evolution of highly conserved plastid genome architecture in red seaweeds and seed plants.</title>
        <authorList>
            <person name="Lee J."/>
            <person name="Cho C.H."/>
            <person name="Park S.I."/>
            <person name="Choi J.W."/>
            <person name="Song H.S."/>
            <person name="West J.A."/>
            <person name="Bhattacharya D."/>
            <person name="Yoon H.S."/>
        </authorList>
    </citation>
    <scope>NUCLEOTIDE SEQUENCE</scope>
</reference>
<dbReference type="GO" id="GO:0005737">
    <property type="term" value="C:cytoplasm"/>
    <property type="evidence" value="ECO:0007669"/>
    <property type="project" value="UniProtKB-ARBA"/>
</dbReference>
<keyword evidence="3" id="KW-0689">Ribosomal protein</keyword>
<protein>
    <recommendedName>
        <fullName evidence="2">30S ribosomal protein S6, chloroplastic</fullName>
    </recommendedName>
</protein>
<evidence type="ECO:0000256" key="1">
    <source>
        <dbReference type="ARBA" id="ARBA00009512"/>
    </source>
</evidence>
<dbReference type="GO" id="GO:0005840">
    <property type="term" value="C:ribosome"/>
    <property type="evidence" value="ECO:0007669"/>
    <property type="project" value="UniProtKB-KW"/>
</dbReference>
<dbReference type="InterPro" id="IPR020814">
    <property type="entry name" value="Ribosomal_S6_plastid/chlpt"/>
</dbReference>
<dbReference type="NCBIfam" id="TIGR00166">
    <property type="entry name" value="S6"/>
    <property type="match status" value="1"/>
</dbReference>
<dbReference type="PANTHER" id="PTHR21011">
    <property type="entry name" value="MITOCHONDRIAL 28S RIBOSOMAL PROTEIN S6"/>
    <property type="match status" value="1"/>
</dbReference>
<dbReference type="InterPro" id="IPR000529">
    <property type="entry name" value="Ribosomal_bS6"/>
</dbReference>
<sequence length="113" mass="13260">MIKLKQNSAINNYEAIIIIKSEHKEEDIVKSQIIEQYCHVLKSNGATQIYAQNKGRHHLVYPIKRYNDGIFIQINYKANGQIIQKLEKSIRFDESIIRYLIVKQTNKQLSQQS</sequence>
<dbReference type="SUPFAM" id="SSF54995">
    <property type="entry name" value="Ribosomal protein S6"/>
    <property type="match status" value="1"/>
</dbReference>
<dbReference type="PANTHER" id="PTHR21011:SF1">
    <property type="entry name" value="SMALL RIBOSOMAL SUBUNIT PROTEIN BS6M"/>
    <property type="match status" value="1"/>
</dbReference>
<dbReference type="GO" id="GO:0070181">
    <property type="term" value="F:small ribosomal subunit rRNA binding"/>
    <property type="evidence" value="ECO:0007669"/>
    <property type="project" value="TreeGrafter"/>
</dbReference>
<proteinExistence type="inferred from homology"/>
<reference evidence="4" key="3">
    <citation type="submission" date="2017-07" db="EMBL/GenBank/DDBJ databases">
        <authorList>
            <person name="Sun Z.S."/>
            <person name="Albrecht U."/>
            <person name="Echele G."/>
            <person name="Lee C.C."/>
        </authorList>
    </citation>
    <scope>NUCLEOTIDE SEQUENCE</scope>
</reference>
<dbReference type="EMBL" id="KY709212">
    <property type="protein sequence ID" value="ARO91214.1"/>
    <property type="molecule type" value="Genomic_DNA"/>
</dbReference>
<dbReference type="HAMAP" id="MF_00360">
    <property type="entry name" value="Ribosomal_bS6"/>
    <property type="match status" value="1"/>
</dbReference>
<dbReference type="InterPro" id="IPR014717">
    <property type="entry name" value="Transl_elong_EF1B/ribsomal_bS6"/>
</dbReference>
<keyword evidence="3" id="KW-0687">Ribonucleoprotein</keyword>
<dbReference type="Gene3D" id="3.30.70.60">
    <property type="match status" value="1"/>
</dbReference>
<dbReference type="GO" id="GO:0006412">
    <property type="term" value="P:translation"/>
    <property type="evidence" value="ECO:0007669"/>
    <property type="project" value="InterPro"/>
</dbReference>
<organism evidence="3">
    <name type="scientific">Rhodochaete parvula</name>
    <dbReference type="NCBI Taxonomy" id="110510"/>
    <lineage>
        <taxon>Eukaryota</taxon>
        <taxon>Rhodophyta</taxon>
        <taxon>Compsopogonophyceae</taxon>
        <taxon>Rhodochaetales</taxon>
        <taxon>Rhodochaetaceae</taxon>
        <taxon>Rhodochaete</taxon>
    </lineage>
</organism>
<name>A0A1X9PUN9_9RHOD</name>
<accession>A0A1X9PUN9</accession>
<gene>
    <name evidence="3" type="primary">rps6</name>
    <name evidence="4" type="ORF">Rhodc_167</name>
</gene>
<keyword evidence="3" id="KW-0150">Chloroplast</keyword>
<reference evidence="3" key="2">
    <citation type="submission" date="2017-03" db="EMBL/GenBank/DDBJ databases">
        <title>The new red algal subphylum Proteorhodophytina comprises the largest and most divergent plastid genomes known.</title>
        <authorList>
            <person name="Munoz-Gomez S.A."/>
            <person name="Mejia-Franco F.G."/>
            <person name="Durnin K."/>
            <person name="Morgan C."/>
            <person name="Grisdale C.J."/>
            <person name="Archibald J.M."/>
            <person name="Slamovits C.H."/>
        </authorList>
    </citation>
    <scope>NUCLEOTIDE SEQUENCE</scope>
    <source>
        <strain evidence="3">UTEX LB2715</strain>
    </source>
</reference>
<evidence type="ECO:0000313" key="3">
    <source>
        <dbReference type="EMBL" id="ARO91214.1"/>
    </source>
</evidence>
<dbReference type="GO" id="GO:0003735">
    <property type="term" value="F:structural constituent of ribosome"/>
    <property type="evidence" value="ECO:0007669"/>
    <property type="project" value="InterPro"/>
</dbReference>
<geneLocation type="plastid" evidence="3"/>
<dbReference type="AlphaFoldDB" id="A0A1X9PUN9"/>
<dbReference type="Pfam" id="PF01250">
    <property type="entry name" value="Ribosomal_S6"/>
    <property type="match status" value="1"/>
</dbReference>
<dbReference type="InterPro" id="IPR035980">
    <property type="entry name" value="Ribosomal_bS6_sf"/>
</dbReference>
<dbReference type="EMBL" id="KX284728">
    <property type="protein sequence ID" value="ASK39701.1"/>
    <property type="molecule type" value="Genomic_DNA"/>
</dbReference>